<dbReference type="GO" id="GO:0009451">
    <property type="term" value="P:RNA modification"/>
    <property type="evidence" value="ECO:0007669"/>
    <property type="project" value="InterPro"/>
</dbReference>
<evidence type="ECO:0000256" key="2">
    <source>
        <dbReference type="PROSITE-ProRule" id="PRU00708"/>
    </source>
</evidence>
<proteinExistence type="predicted"/>
<dbReference type="FunFam" id="1.25.40.10:FF:000442">
    <property type="entry name" value="Pentatricopeptide repeat-containing protein At3g49710"/>
    <property type="match status" value="1"/>
</dbReference>
<name>A0A2P6S9M6_ROSCH</name>
<dbReference type="Pfam" id="PF13041">
    <property type="entry name" value="PPR_2"/>
    <property type="match status" value="1"/>
</dbReference>
<dbReference type="InterPro" id="IPR002885">
    <property type="entry name" value="PPR_rpt"/>
</dbReference>
<evidence type="ECO:0000313" key="4">
    <source>
        <dbReference type="Proteomes" id="UP000238479"/>
    </source>
</evidence>
<sequence>MYFKCGDEVDARKVFDKMFVRNLYSWNNMLSGYAKMRNLKEARNLFEKMPERDVVSWNTMVIGYAQNGDCDEALRFYRELRRSSVGFNEFSFAGVLTVCGKMGEWELIRQGHGQCGEMADARRLFDEMAVRDVLAWTTLVSGYAKWGDMKSASELFDRMLEKNPVSWTSMISGYARNG</sequence>
<dbReference type="PANTHER" id="PTHR47926">
    <property type="entry name" value="PENTATRICOPEPTIDE REPEAT-CONTAINING PROTEIN"/>
    <property type="match status" value="1"/>
</dbReference>
<keyword evidence="1" id="KW-0677">Repeat</keyword>
<dbReference type="EMBL" id="PDCK01000039">
    <property type="protein sequence ID" value="PRQ55356.1"/>
    <property type="molecule type" value="Genomic_DNA"/>
</dbReference>
<evidence type="ECO:0000313" key="3">
    <source>
        <dbReference type="EMBL" id="PRQ55356.1"/>
    </source>
</evidence>
<dbReference type="NCBIfam" id="TIGR00756">
    <property type="entry name" value="PPR"/>
    <property type="match status" value="3"/>
</dbReference>
<gene>
    <name evidence="3" type="ORF">RchiOBHm_Chr1g0323691</name>
</gene>
<keyword evidence="4" id="KW-1185">Reference proteome</keyword>
<dbReference type="OMA" id="SQMQREX"/>
<accession>A0A2P6S9M6</accession>
<dbReference type="AlphaFoldDB" id="A0A2P6S9M6"/>
<dbReference type="InterPro" id="IPR011990">
    <property type="entry name" value="TPR-like_helical_dom_sf"/>
</dbReference>
<dbReference type="Gene3D" id="1.25.40.10">
    <property type="entry name" value="Tetratricopeptide repeat domain"/>
    <property type="match status" value="2"/>
</dbReference>
<dbReference type="Proteomes" id="UP000238479">
    <property type="component" value="Chromosome 1"/>
</dbReference>
<dbReference type="SUPFAM" id="SSF48452">
    <property type="entry name" value="TPR-like"/>
    <property type="match status" value="1"/>
</dbReference>
<dbReference type="GO" id="GO:0003723">
    <property type="term" value="F:RNA binding"/>
    <property type="evidence" value="ECO:0007669"/>
    <property type="project" value="InterPro"/>
</dbReference>
<feature type="repeat" description="PPR" evidence="2">
    <location>
        <begin position="132"/>
        <end position="166"/>
    </location>
</feature>
<organism evidence="3 4">
    <name type="scientific">Rosa chinensis</name>
    <name type="common">China rose</name>
    <dbReference type="NCBI Taxonomy" id="74649"/>
    <lineage>
        <taxon>Eukaryota</taxon>
        <taxon>Viridiplantae</taxon>
        <taxon>Streptophyta</taxon>
        <taxon>Embryophyta</taxon>
        <taxon>Tracheophyta</taxon>
        <taxon>Spermatophyta</taxon>
        <taxon>Magnoliopsida</taxon>
        <taxon>eudicotyledons</taxon>
        <taxon>Gunneridae</taxon>
        <taxon>Pentapetalae</taxon>
        <taxon>rosids</taxon>
        <taxon>fabids</taxon>
        <taxon>Rosales</taxon>
        <taxon>Rosaceae</taxon>
        <taxon>Rosoideae</taxon>
        <taxon>Rosoideae incertae sedis</taxon>
        <taxon>Rosa</taxon>
    </lineage>
</organism>
<comment type="caution">
    <text evidence="3">The sequence shown here is derived from an EMBL/GenBank/DDBJ whole genome shotgun (WGS) entry which is preliminary data.</text>
</comment>
<dbReference type="Pfam" id="PF01535">
    <property type="entry name" value="PPR"/>
    <property type="match status" value="4"/>
</dbReference>
<dbReference type="PROSITE" id="PS51375">
    <property type="entry name" value="PPR"/>
    <property type="match status" value="2"/>
</dbReference>
<dbReference type="InterPro" id="IPR046960">
    <property type="entry name" value="PPR_At4g14850-like_plant"/>
</dbReference>
<evidence type="ECO:0000256" key="1">
    <source>
        <dbReference type="ARBA" id="ARBA00022737"/>
    </source>
</evidence>
<protein>
    <submittedName>
        <fullName evidence="3">Putative tetratricopeptide-like helical domain-containing protein</fullName>
    </submittedName>
</protein>
<reference evidence="3 4" key="1">
    <citation type="journal article" date="2018" name="Nat. Genet.">
        <title>The Rosa genome provides new insights in the design of modern roses.</title>
        <authorList>
            <person name="Bendahmane M."/>
        </authorList>
    </citation>
    <scope>NUCLEOTIDE SEQUENCE [LARGE SCALE GENOMIC DNA]</scope>
    <source>
        <strain evidence="4">cv. Old Blush</strain>
    </source>
</reference>
<dbReference type="Gramene" id="PRQ55356">
    <property type="protein sequence ID" value="PRQ55356"/>
    <property type="gene ID" value="RchiOBHm_Chr1g0323691"/>
</dbReference>
<feature type="repeat" description="PPR" evidence="2">
    <location>
        <begin position="22"/>
        <end position="56"/>
    </location>
</feature>